<accession>A0A8H2XW43</accession>
<evidence type="ECO:0000313" key="2">
    <source>
        <dbReference type="Proteomes" id="UP000663853"/>
    </source>
</evidence>
<protein>
    <submittedName>
        <fullName evidence="1">Uncharacterized protein</fullName>
    </submittedName>
</protein>
<proteinExistence type="predicted"/>
<comment type="caution">
    <text evidence="1">The sequence shown here is derived from an EMBL/GenBank/DDBJ whole genome shotgun (WGS) entry which is preliminary data.</text>
</comment>
<dbReference type="AlphaFoldDB" id="A0A8H2XW43"/>
<dbReference type="EMBL" id="CAJMXA010000526">
    <property type="protein sequence ID" value="CAE6434428.1"/>
    <property type="molecule type" value="Genomic_DNA"/>
</dbReference>
<sequence>MPDENLNITTNGLVLPKLEYLHIEDLSFNVLDLFMEALAPGSYHVTVNLYPAFSEGYFRSEEDLLNQSPVASEDEICAVLRTVKIDKLIICLDDHCLWSSNTGLRTLLKSVPGVKTLIMNFYTVDHNLLKALKQPPRPPSWQSTRNDLFPKFETIEFHCSTVPSSLGDLKKGFRDLLASHPVKKMSLGVYFDDKGTEASLDEGNEVIDWFKATVPEFHLYRRQTDPPEMISSWQLWDN</sequence>
<reference evidence="1" key="1">
    <citation type="submission" date="2021-01" db="EMBL/GenBank/DDBJ databases">
        <authorList>
            <person name="Kaushik A."/>
        </authorList>
    </citation>
    <scope>NUCLEOTIDE SEQUENCE</scope>
    <source>
        <strain evidence="1">AG6-10EEA</strain>
    </source>
</reference>
<evidence type="ECO:0000313" key="1">
    <source>
        <dbReference type="EMBL" id="CAE6434428.1"/>
    </source>
</evidence>
<name>A0A8H2XW43_9AGAM</name>
<organism evidence="1 2">
    <name type="scientific">Rhizoctonia solani</name>
    <dbReference type="NCBI Taxonomy" id="456999"/>
    <lineage>
        <taxon>Eukaryota</taxon>
        <taxon>Fungi</taxon>
        <taxon>Dikarya</taxon>
        <taxon>Basidiomycota</taxon>
        <taxon>Agaricomycotina</taxon>
        <taxon>Agaricomycetes</taxon>
        <taxon>Cantharellales</taxon>
        <taxon>Ceratobasidiaceae</taxon>
        <taxon>Rhizoctonia</taxon>
    </lineage>
</organism>
<gene>
    <name evidence="1" type="ORF">RDB_LOCUS28245</name>
</gene>
<dbReference type="Proteomes" id="UP000663853">
    <property type="component" value="Unassembled WGS sequence"/>
</dbReference>